<evidence type="ECO:0000256" key="6">
    <source>
        <dbReference type="ARBA" id="ARBA00022705"/>
    </source>
</evidence>
<dbReference type="InterPro" id="IPR012337">
    <property type="entry name" value="RNaseH-like_sf"/>
</dbReference>
<dbReference type="GO" id="GO:0005829">
    <property type="term" value="C:cytosol"/>
    <property type="evidence" value="ECO:0007669"/>
    <property type="project" value="TreeGrafter"/>
</dbReference>
<dbReference type="InterPro" id="IPR006309">
    <property type="entry name" value="DnaQ_proteo"/>
</dbReference>
<evidence type="ECO:0000259" key="21">
    <source>
        <dbReference type="SMART" id="SM00479"/>
    </source>
</evidence>
<evidence type="ECO:0000256" key="17">
    <source>
        <dbReference type="PIRSR" id="PIRSR606309-1"/>
    </source>
</evidence>
<feature type="binding site" evidence="18">
    <location>
        <position position="61"/>
    </location>
    <ligand>
        <name>substrate</name>
    </ligand>
</feature>
<feature type="binding site" evidence="18">
    <location>
        <position position="11"/>
    </location>
    <ligand>
        <name>substrate</name>
    </ligand>
</feature>
<dbReference type="PANTHER" id="PTHR30231">
    <property type="entry name" value="DNA POLYMERASE III SUBUNIT EPSILON"/>
    <property type="match status" value="1"/>
</dbReference>
<comment type="subunit">
    <text evidence="15 20">DNA polymerase III contains a core (composed of alpha, epsilon and theta chains) that associates with a tau subunit. This core dimerizes to form the POLIII' complex. PolIII' associates with the gamma complex (composed of gamma, delta, delta', psi and chi chains) and with the beta chain to form the complete DNA polymerase III complex.</text>
</comment>
<reference evidence="22 23" key="1">
    <citation type="submission" date="2020-09" db="EMBL/GenBank/DDBJ databases">
        <title>An Earliest Endosymbiont, Wolbachia massiliensis sp. nov., Strain PL13 From the Bed Bug (Cimex hemipterius), Type strain of a New supergroup T.</title>
        <authorList>
            <person name="Laidoudi Y."/>
            <person name="Levasseur A."/>
            <person name="Medkour H."/>
            <person name="Maaloum M."/>
            <person name="BenKhedher M."/>
            <person name="Sambou M."/>
            <person name="Bassene H."/>
            <person name="Davoust B."/>
            <person name="Fenollar F."/>
            <person name="Raoult D."/>
            <person name="Mediannikov O."/>
        </authorList>
    </citation>
    <scope>NUCLEOTIDE SEQUENCE [LARGE SCALE GENOMIC DNA]</scope>
    <source>
        <strain evidence="22 23">PL13</strain>
    </source>
</reference>
<dbReference type="FunFam" id="3.30.420.10:FF:000012">
    <property type="entry name" value="DNA polymerase III subunit epsilon"/>
    <property type="match status" value="1"/>
</dbReference>
<dbReference type="Gene3D" id="3.30.420.10">
    <property type="entry name" value="Ribonuclease H-like superfamily/Ribonuclease H"/>
    <property type="match status" value="1"/>
</dbReference>
<comment type="cofactor">
    <cofactor evidence="19">
        <name>Mg(2+)</name>
        <dbReference type="ChEBI" id="CHEBI:18420"/>
    </cofactor>
    <cofactor evidence="19">
        <name>Mn(2+)</name>
        <dbReference type="ChEBI" id="CHEBI:29035"/>
    </cofactor>
    <text evidence="19">Binds 2 divalent metal cations. Magnesium or manganese.</text>
</comment>
<evidence type="ECO:0000256" key="1">
    <source>
        <dbReference type="ARBA" id="ARBA00001936"/>
    </source>
</evidence>
<evidence type="ECO:0000313" key="22">
    <source>
        <dbReference type="EMBL" id="QOD38778.1"/>
    </source>
</evidence>
<evidence type="ECO:0000256" key="5">
    <source>
        <dbReference type="ARBA" id="ARBA00022695"/>
    </source>
</evidence>
<evidence type="ECO:0000256" key="2">
    <source>
        <dbReference type="ARBA" id="ARBA00012417"/>
    </source>
</evidence>
<dbReference type="EMBL" id="CP061738">
    <property type="protein sequence ID" value="QOD38778.1"/>
    <property type="molecule type" value="Genomic_DNA"/>
</dbReference>
<dbReference type="NCBIfam" id="NF004316">
    <property type="entry name" value="PRK05711.1"/>
    <property type="match status" value="1"/>
</dbReference>
<dbReference type="NCBIfam" id="TIGR01406">
    <property type="entry name" value="dnaQ_proteo"/>
    <property type="match status" value="1"/>
</dbReference>
<keyword evidence="9 20" id="KW-0378">Hydrolase</keyword>
<dbReference type="CDD" id="cd06131">
    <property type="entry name" value="DNA_pol_III_epsilon_Ecoli_like"/>
    <property type="match status" value="1"/>
</dbReference>
<evidence type="ECO:0000256" key="12">
    <source>
        <dbReference type="ARBA" id="ARBA00022932"/>
    </source>
</evidence>
<name>A0A7M3U2Z3_9RICK</name>
<dbReference type="RefSeq" id="WP_191111526.1">
    <property type="nucleotide sequence ID" value="NZ_CP061738.1"/>
</dbReference>
<keyword evidence="23" id="KW-1185">Reference proteome</keyword>
<dbReference type="KEGG" id="wms:ID128_02995"/>
<evidence type="ECO:0000256" key="16">
    <source>
        <dbReference type="ARBA" id="ARBA00049244"/>
    </source>
</evidence>
<dbReference type="Pfam" id="PF00929">
    <property type="entry name" value="RNase_T"/>
    <property type="match status" value="1"/>
</dbReference>
<dbReference type="GO" id="GO:0003677">
    <property type="term" value="F:DNA binding"/>
    <property type="evidence" value="ECO:0007669"/>
    <property type="project" value="InterPro"/>
</dbReference>
<evidence type="ECO:0000256" key="11">
    <source>
        <dbReference type="ARBA" id="ARBA00022842"/>
    </source>
</evidence>
<dbReference type="NCBIfam" id="TIGR00573">
    <property type="entry name" value="dnaq"/>
    <property type="match status" value="1"/>
</dbReference>
<evidence type="ECO:0000256" key="9">
    <source>
        <dbReference type="ARBA" id="ARBA00022801"/>
    </source>
</evidence>
<accession>A0A7M3U2Z3</accession>
<organism evidence="22 23">
    <name type="scientific">Candidatus Wolbachia massiliensis</name>
    <dbReference type="NCBI Taxonomy" id="1845000"/>
    <lineage>
        <taxon>Bacteria</taxon>
        <taxon>Pseudomonadati</taxon>
        <taxon>Pseudomonadota</taxon>
        <taxon>Alphaproteobacteria</taxon>
        <taxon>Rickettsiales</taxon>
        <taxon>Anaplasmataceae</taxon>
        <taxon>Wolbachieae</taxon>
        <taxon>Wolbachia</taxon>
    </lineage>
</organism>
<keyword evidence="6 20" id="KW-0235">DNA replication</keyword>
<gene>
    <name evidence="20 22" type="primary">dnaQ</name>
    <name evidence="22" type="ORF">ID128_02995</name>
</gene>
<evidence type="ECO:0000256" key="10">
    <source>
        <dbReference type="ARBA" id="ARBA00022839"/>
    </source>
</evidence>
<evidence type="ECO:0000256" key="13">
    <source>
        <dbReference type="ARBA" id="ARBA00023211"/>
    </source>
</evidence>
<keyword evidence="13 19" id="KW-0464">Manganese</keyword>
<dbReference type="AlphaFoldDB" id="A0A7M3U2Z3"/>
<dbReference type="PANTHER" id="PTHR30231:SF41">
    <property type="entry name" value="DNA POLYMERASE III SUBUNIT EPSILON"/>
    <property type="match status" value="1"/>
</dbReference>
<evidence type="ECO:0000256" key="3">
    <source>
        <dbReference type="ARBA" id="ARBA00020352"/>
    </source>
</evidence>
<evidence type="ECO:0000313" key="23">
    <source>
        <dbReference type="Proteomes" id="UP000516514"/>
    </source>
</evidence>
<evidence type="ECO:0000256" key="18">
    <source>
        <dbReference type="PIRSR" id="PIRSR606309-2"/>
    </source>
</evidence>
<dbReference type="InterPro" id="IPR006054">
    <property type="entry name" value="DnaQ"/>
</dbReference>
<keyword evidence="4 20" id="KW-0808">Transferase</keyword>
<dbReference type="GO" id="GO:0008408">
    <property type="term" value="F:3'-5' exonuclease activity"/>
    <property type="evidence" value="ECO:0007669"/>
    <property type="project" value="TreeGrafter"/>
</dbReference>
<evidence type="ECO:0000256" key="15">
    <source>
        <dbReference type="ARBA" id="ARBA00026073"/>
    </source>
</evidence>
<dbReference type="InterPro" id="IPR036397">
    <property type="entry name" value="RNaseH_sf"/>
</dbReference>
<dbReference type="SUPFAM" id="SSF53098">
    <property type="entry name" value="Ribonuclease H-like"/>
    <property type="match status" value="1"/>
</dbReference>
<evidence type="ECO:0000256" key="19">
    <source>
        <dbReference type="PIRSR" id="PIRSR606309-3"/>
    </source>
</evidence>
<dbReference type="GO" id="GO:0003887">
    <property type="term" value="F:DNA-directed DNA polymerase activity"/>
    <property type="evidence" value="ECO:0007669"/>
    <property type="project" value="UniProtKB-KW"/>
</dbReference>
<dbReference type="InterPro" id="IPR013520">
    <property type="entry name" value="Ribonucl_H"/>
</dbReference>
<comment type="catalytic activity">
    <reaction evidence="16 20">
        <text>DNA(n) + a 2'-deoxyribonucleoside 5'-triphosphate = DNA(n+1) + diphosphate</text>
        <dbReference type="Rhea" id="RHEA:22508"/>
        <dbReference type="Rhea" id="RHEA-COMP:17339"/>
        <dbReference type="Rhea" id="RHEA-COMP:17340"/>
        <dbReference type="ChEBI" id="CHEBI:33019"/>
        <dbReference type="ChEBI" id="CHEBI:61560"/>
        <dbReference type="ChEBI" id="CHEBI:173112"/>
        <dbReference type="EC" id="2.7.7.7"/>
    </reaction>
</comment>
<evidence type="ECO:0000256" key="14">
    <source>
        <dbReference type="ARBA" id="ARBA00025483"/>
    </source>
</evidence>
<dbReference type="GO" id="GO:0046872">
    <property type="term" value="F:metal ion binding"/>
    <property type="evidence" value="ECO:0007669"/>
    <property type="project" value="UniProtKB-KW"/>
</dbReference>
<dbReference type="GO" id="GO:0045004">
    <property type="term" value="P:DNA replication proofreading"/>
    <property type="evidence" value="ECO:0007669"/>
    <property type="project" value="TreeGrafter"/>
</dbReference>
<evidence type="ECO:0000256" key="8">
    <source>
        <dbReference type="ARBA" id="ARBA00022723"/>
    </source>
</evidence>
<dbReference type="Proteomes" id="UP000516514">
    <property type="component" value="Chromosome"/>
</dbReference>
<dbReference type="SMART" id="SM00479">
    <property type="entry name" value="EXOIII"/>
    <property type="match status" value="1"/>
</dbReference>
<comment type="cofactor">
    <cofactor evidence="1 20">
        <name>Mn(2+)</name>
        <dbReference type="ChEBI" id="CHEBI:29035"/>
    </cofactor>
</comment>
<keyword evidence="8 19" id="KW-0479">Metal-binding</keyword>
<keyword evidence="10 20" id="KW-0269">Exonuclease</keyword>
<keyword evidence="12 20" id="KW-0239">DNA-directed DNA polymerase</keyword>
<keyword evidence="11 19" id="KW-0460">Magnesium</keyword>
<feature type="binding site" evidence="18">
    <location>
        <position position="159"/>
    </location>
    <ligand>
        <name>substrate</name>
    </ligand>
</feature>
<feature type="binding site" evidence="19">
    <location>
        <position position="159"/>
    </location>
    <ligand>
        <name>a divalent metal cation</name>
        <dbReference type="ChEBI" id="CHEBI:60240"/>
        <label>1</label>
        <note>catalytic</note>
    </ligand>
</feature>
<evidence type="ECO:0000256" key="20">
    <source>
        <dbReference type="RuleBase" id="RU364087"/>
    </source>
</evidence>
<dbReference type="EC" id="2.7.7.7" evidence="2 20"/>
<feature type="active site" description="Proton acceptor" evidence="17">
    <location>
        <position position="154"/>
    </location>
</feature>
<proteinExistence type="predicted"/>
<evidence type="ECO:0000256" key="7">
    <source>
        <dbReference type="ARBA" id="ARBA00022722"/>
    </source>
</evidence>
<feature type="binding site" evidence="18">
    <location>
        <position position="13"/>
    </location>
    <ligand>
        <name>substrate</name>
    </ligand>
</feature>
<feature type="binding site" evidence="19">
    <location>
        <position position="11"/>
    </location>
    <ligand>
        <name>a divalent metal cation</name>
        <dbReference type="ChEBI" id="CHEBI:60240"/>
        <label>1</label>
        <note>catalytic</note>
    </ligand>
</feature>
<feature type="binding site" evidence="19">
    <location>
        <position position="13"/>
    </location>
    <ligand>
        <name>a divalent metal cation</name>
        <dbReference type="ChEBI" id="CHEBI:60240"/>
        <label>1</label>
        <note>catalytic</note>
    </ligand>
</feature>
<keyword evidence="7 20" id="KW-0540">Nuclease</keyword>
<protein>
    <recommendedName>
        <fullName evidence="3 20">DNA polymerase III subunit epsilon</fullName>
        <ecNumber evidence="2 20">2.7.7.7</ecNumber>
    </recommendedName>
</protein>
<comment type="function">
    <text evidence="14 20">DNA polymerase III is a complex, multichain enzyme responsible for most of the replicative synthesis in bacteria. The epsilon subunit contain the editing function and is a proofreading 3'-5' exonuclease.</text>
</comment>
<keyword evidence="5 20" id="KW-0548">Nucleotidyltransferase</keyword>
<sequence>MENKLREIVLDTETTGLDIGSGHRIIEIGCVELINRIPTGKVCHRYINPERGIPYHSFKIHGLSEEFLEDKPLFSDIALEFLDFISNDTLIIHNAEFDVKFLNMELGKLNAELISSDRVLDTLPLARKKFAGSPASLNALCKRFDISLEDRALHGALVDAQLLARVYVELTGGLQTFLFDSECDQDNNSTFVQHKVRNLTPREHSPSSEEIEEHEKLLDKINNPLWKKFIEWISK</sequence>
<evidence type="ECO:0000256" key="4">
    <source>
        <dbReference type="ARBA" id="ARBA00022679"/>
    </source>
</evidence>
<feature type="domain" description="Exonuclease" evidence="21">
    <location>
        <begin position="6"/>
        <end position="176"/>
    </location>
</feature>